<keyword evidence="5" id="KW-0479">Metal-binding</keyword>
<evidence type="ECO:0000256" key="8">
    <source>
        <dbReference type="ARBA" id="ARBA00022989"/>
    </source>
</evidence>
<dbReference type="GO" id="GO:0005549">
    <property type="term" value="F:odorant binding"/>
    <property type="evidence" value="ECO:0007669"/>
    <property type="project" value="InterPro"/>
</dbReference>
<dbReference type="Proteomes" id="UP000494106">
    <property type="component" value="Unassembled WGS sequence"/>
</dbReference>
<evidence type="ECO:0000256" key="6">
    <source>
        <dbReference type="ARBA" id="ARBA00022725"/>
    </source>
</evidence>
<evidence type="ECO:0000259" key="13">
    <source>
        <dbReference type="PROSITE" id="PS50081"/>
    </source>
</evidence>
<dbReference type="CDD" id="cd20834">
    <property type="entry name" value="C1_nPKC_theta-like_rpt1"/>
    <property type="match status" value="1"/>
</dbReference>
<name>A0A8S1A5V0_ARCPL</name>
<dbReference type="InterPro" id="IPR002219">
    <property type="entry name" value="PKC_DAG/PE"/>
</dbReference>
<proteinExistence type="predicted"/>
<feature type="domain" description="Phorbol-ester/DAG-type" evidence="13">
    <location>
        <begin position="555"/>
        <end position="587"/>
    </location>
</feature>
<dbReference type="GO" id="GO:0007165">
    <property type="term" value="P:signal transduction"/>
    <property type="evidence" value="ECO:0007669"/>
    <property type="project" value="UniProtKB-KW"/>
</dbReference>
<comment type="subcellular location">
    <subcellularLocation>
        <location evidence="1">Cell membrane</location>
        <topology evidence="1">Multi-pass membrane protein</topology>
    </subcellularLocation>
</comment>
<dbReference type="SMART" id="SM00109">
    <property type="entry name" value="C1"/>
    <property type="match status" value="2"/>
</dbReference>
<keyword evidence="15" id="KW-1185">Reference proteome</keyword>
<dbReference type="FunFam" id="3.30.60.20:FF:000008">
    <property type="entry name" value="Protein kinase C theta"/>
    <property type="match status" value="1"/>
</dbReference>
<keyword evidence="7" id="KW-0862">Zinc</keyword>
<dbReference type="InterPro" id="IPR046349">
    <property type="entry name" value="C1-like_sf"/>
</dbReference>
<dbReference type="EMBL" id="CADEBC010000519">
    <property type="protein sequence ID" value="CAB3243814.1"/>
    <property type="molecule type" value="Genomic_DNA"/>
</dbReference>
<gene>
    <name evidence="14" type="ORF">APLA_LOCUS9648</name>
</gene>
<evidence type="ECO:0000256" key="9">
    <source>
        <dbReference type="ARBA" id="ARBA00023136"/>
    </source>
</evidence>
<comment type="caution">
    <text evidence="14">The sequence shown here is derived from an EMBL/GenBank/DDBJ whole genome shotgun (WGS) entry which is preliminary data.</text>
</comment>
<evidence type="ECO:0000256" key="7">
    <source>
        <dbReference type="ARBA" id="ARBA00022833"/>
    </source>
</evidence>
<keyword evidence="6" id="KW-0552">Olfaction</keyword>
<dbReference type="Pfam" id="PF02949">
    <property type="entry name" value="7tm_6"/>
    <property type="match status" value="1"/>
</dbReference>
<dbReference type="PANTHER" id="PTHR21137:SF35">
    <property type="entry name" value="ODORANT RECEPTOR 19A-RELATED"/>
    <property type="match status" value="1"/>
</dbReference>
<dbReference type="GO" id="GO:0046872">
    <property type="term" value="F:metal ion binding"/>
    <property type="evidence" value="ECO:0007669"/>
    <property type="project" value="UniProtKB-KW"/>
</dbReference>
<evidence type="ECO:0000256" key="10">
    <source>
        <dbReference type="ARBA" id="ARBA00023170"/>
    </source>
</evidence>
<sequence>MQGETTNYSTFDGLRPHFDALARVGYFKIVPKPLSRLKQSLHNAYRLLSFSFVILYNVQHLIRVILVRHSTEQIVDTLFILLTTLNTLGKEAAFNLRSHRIDNIINDINGSYFIASKPYHVKTLKDNAVTMAGLLKLYHMAVVICGFMWALFPLVNRALGEDVQFTGYIPFDATETPRFELTLIYMSLSIVFQAYGNVTMDCTIVAFYAQAKTQIQILRYNLEQLVVFDDVKINKMVITNSQFGYKDEQKEKTELQERFTNEVQSIFDESMVIQICVMSWVICMTMYKIVGLSLISAECASMAIYLGCMLAQLFIYCYFGTALQVESEFINQSIYCSSWLSLSPRFRRQLLIMMQCCSRSIAPRIAYLIPMSLETYIAHERSRKSSEWSAAPGAGVRGRRAAARAGPRYAHAPMIFTGGGARRRTSPAPRPVRPPASRLHADYWLPGGGCGEGGEGAVRRSRGKRITQRRGAIKHHKIHEVNGHRFVAKFFRQPTFCAFCKEFLWGFGKQGYSCSVCQTAVHKRCHHKLLGKCTGSSAYSESTVYLRERFKVDVPHRFRPHQFMSPTFCDHCGAMLYGFFKQELKCQGTIYIIPLQSKKMYLI</sequence>
<keyword evidence="4 12" id="KW-0812">Transmembrane</keyword>
<evidence type="ECO:0000256" key="2">
    <source>
        <dbReference type="ARBA" id="ARBA00022475"/>
    </source>
</evidence>
<dbReference type="InterPro" id="IPR004117">
    <property type="entry name" value="7tm6_olfct_rcpt"/>
</dbReference>
<dbReference type="PANTHER" id="PTHR21137">
    <property type="entry name" value="ODORANT RECEPTOR"/>
    <property type="match status" value="1"/>
</dbReference>
<dbReference type="InterPro" id="IPR020454">
    <property type="entry name" value="DAG/PE-bd"/>
</dbReference>
<keyword evidence="9 12" id="KW-0472">Membrane</keyword>
<dbReference type="GO" id="GO:0004984">
    <property type="term" value="F:olfactory receptor activity"/>
    <property type="evidence" value="ECO:0007669"/>
    <property type="project" value="InterPro"/>
</dbReference>
<keyword evidence="10" id="KW-0675">Receptor</keyword>
<dbReference type="AlphaFoldDB" id="A0A8S1A5V0"/>
<dbReference type="PRINTS" id="PR00008">
    <property type="entry name" value="DAGPEDOMAIN"/>
</dbReference>
<keyword evidence="2" id="KW-1003">Cell membrane</keyword>
<feature type="transmembrane region" description="Helical" evidence="12">
    <location>
        <begin position="137"/>
        <end position="155"/>
    </location>
</feature>
<evidence type="ECO:0000256" key="3">
    <source>
        <dbReference type="ARBA" id="ARBA00022606"/>
    </source>
</evidence>
<feature type="domain" description="Phorbol-ester/DAG-type" evidence="13">
    <location>
        <begin position="483"/>
        <end position="533"/>
    </location>
</feature>
<dbReference type="Pfam" id="PF00130">
    <property type="entry name" value="C1_1"/>
    <property type="match status" value="2"/>
</dbReference>
<evidence type="ECO:0000313" key="15">
    <source>
        <dbReference type="Proteomes" id="UP000494106"/>
    </source>
</evidence>
<dbReference type="Gene3D" id="3.30.60.20">
    <property type="match status" value="2"/>
</dbReference>
<dbReference type="GO" id="GO:0005886">
    <property type="term" value="C:plasma membrane"/>
    <property type="evidence" value="ECO:0007669"/>
    <property type="project" value="UniProtKB-SubCell"/>
</dbReference>
<evidence type="ECO:0000256" key="4">
    <source>
        <dbReference type="ARBA" id="ARBA00022692"/>
    </source>
</evidence>
<keyword evidence="3" id="KW-0716">Sensory transduction</keyword>
<keyword evidence="11" id="KW-0807">Transducer</keyword>
<evidence type="ECO:0000256" key="5">
    <source>
        <dbReference type="ARBA" id="ARBA00022723"/>
    </source>
</evidence>
<reference evidence="14 15" key="1">
    <citation type="submission" date="2020-04" db="EMBL/GenBank/DDBJ databases">
        <authorList>
            <person name="Wallbank WR R."/>
            <person name="Pardo Diaz C."/>
            <person name="Kozak K."/>
            <person name="Martin S."/>
            <person name="Jiggins C."/>
            <person name="Moest M."/>
            <person name="Warren A I."/>
            <person name="Byers J.R.P. K."/>
            <person name="Montejo-Kovacevich G."/>
            <person name="Yen C E."/>
        </authorList>
    </citation>
    <scope>NUCLEOTIDE SEQUENCE [LARGE SCALE GENOMIC DNA]</scope>
</reference>
<organism evidence="14 15">
    <name type="scientific">Arctia plantaginis</name>
    <name type="common">Wood tiger moth</name>
    <name type="synonym">Phalaena plantaginis</name>
    <dbReference type="NCBI Taxonomy" id="874455"/>
    <lineage>
        <taxon>Eukaryota</taxon>
        <taxon>Metazoa</taxon>
        <taxon>Ecdysozoa</taxon>
        <taxon>Arthropoda</taxon>
        <taxon>Hexapoda</taxon>
        <taxon>Insecta</taxon>
        <taxon>Pterygota</taxon>
        <taxon>Neoptera</taxon>
        <taxon>Endopterygota</taxon>
        <taxon>Lepidoptera</taxon>
        <taxon>Glossata</taxon>
        <taxon>Ditrysia</taxon>
        <taxon>Noctuoidea</taxon>
        <taxon>Erebidae</taxon>
        <taxon>Arctiinae</taxon>
        <taxon>Arctia</taxon>
    </lineage>
</organism>
<protein>
    <recommendedName>
        <fullName evidence="13">Phorbol-ester/DAG-type domain-containing protein</fullName>
    </recommendedName>
</protein>
<evidence type="ECO:0000256" key="11">
    <source>
        <dbReference type="ARBA" id="ARBA00023224"/>
    </source>
</evidence>
<feature type="transmembrane region" description="Helical" evidence="12">
    <location>
        <begin position="302"/>
        <end position="323"/>
    </location>
</feature>
<evidence type="ECO:0000256" key="1">
    <source>
        <dbReference type="ARBA" id="ARBA00004651"/>
    </source>
</evidence>
<dbReference type="SUPFAM" id="SSF57889">
    <property type="entry name" value="Cysteine-rich domain"/>
    <property type="match status" value="2"/>
</dbReference>
<dbReference type="OrthoDB" id="6725171at2759"/>
<evidence type="ECO:0000256" key="12">
    <source>
        <dbReference type="SAM" id="Phobius"/>
    </source>
</evidence>
<dbReference type="PROSITE" id="PS00479">
    <property type="entry name" value="ZF_DAG_PE_1"/>
    <property type="match status" value="1"/>
</dbReference>
<keyword evidence="8 12" id="KW-1133">Transmembrane helix</keyword>
<evidence type="ECO:0000313" key="14">
    <source>
        <dbReference type="EMBL" id="CAB3243814.1"/>
    </source>
</evidence>
<accession>A0A8S1A5V0</accession>
<dbReference type="PROSITE" id="PS50081">
    <property type="entry name" value="ZF_DAG_PE_2"/>
    <property type="match status" value="2"/>
</dbReference>